<dbReference type="PANTHER" id="PTHR11806:SF0">
    <property type="entry name" value="PROTEIN MTO1 HOMOLOG, MITOCHONDRIAL"/>
    <property type="match status" value="1"/>
</dbReference>
<evidence type="ECO:0000256" key="10">
    <source>
        <dbReference type="ARBA" id="ARBA00031800"/>
    </source>
</evidence>
<evidence type="ECO:0000256" key="6">
    <source>
        <dbReference type="ARBA" id="ARBA00022694"/>
    </source>
</evidence>
<evidence type="ECO:0000313" key="15">
    <source>
        <dbReference type="Proteomes" id="UP000319342"/>
    </source>
</evidence>
<protein>
    <recommendedName>
        <fullName evidence="4 11">tRNA uridine 5-carboxymethylaminomethyl modification enzyme MnmG</fullName>
    </recommendedName>
    <alternativeName>
        <fullName evidence="10 11">Glucose-inhibited division protein A</fullName>
    </alternativeName>
</protein>
<dbReference type="InterPro" id="IPR049312">
    <property type="entry name" value="GIDA_C_N"/>
</dbReference>
<evidence type="ECO:0000256" key="12">
    <source>
        <dbReference type="SAM" id="MobiDB-lite"/>
    </source>
</evidence>
<dbReference type="InterPro" id="IPR026904">
    <property type="entry name" value="MnmG_C"/>
</dbReference>
<dbReference type="AlphaFoldDB" id="A0A518D158"/>
<dbReference type="InterPro" id="IPR044920">
    <property type="entry name" value="MnmG_C_subdom_sf"/>
</dbReference>
<evidence type="ECO:0000256" key="2">
    <source>
        <dbReference type="ARBA" id="ARBA00003717"/>
    </source>
</evidence>
<feature type="compositionally biased region" description="Polar residues" evidence="12">
    <location>
        <begin position="28"/>
        <end position="37"/>
    </location>
</feature>
<keyword evidence="15" id="KW-1185">Reference proteome</keyword>
<feature type="region of interest" description="Disordered" evidence="12">
    <location>
        <begin position="1"/>
        <end position="54"/>
    </location>
</feature>
<dbReference type="Proteomes" id="UP000319342">
    <property type="component" value="Chromosome"/>
</dbReference>
<keyword evidence="8 11" id="KW-0520">NAD</keyword>
<dbReference type="NCBIfam" id="TIGR00136">
    <property type="entry name" value="mnmG_gidA"/>
    <property type="match status" value="1"/>
</dbReference>
<dbReference type="GO" id="GO:0002098">
    <property type="term" value="P:tRNA wobble uridine modification"/>
    <property type="evidence" value="ECO:0007669"/>
    <property type="project" value="InterPro"/>
</dbReference>
<dbReference type="InterPro" id="IPR004416">
    <property type="entry name" value="MnmG"/>
</dbReference>
<comment type="subunit">
    <text evidence="9 11">Homodimer. Heterotetramer of two MnmE and two MnmG subunits.</text>
</comment>
<dbReference type="EMBL" id="CP036290">
    <property type="protein sequence ID" value="QDU85222.1"/>
    <property type="molecule type" value="Genomic_DNA"/>
</dbReference>
<evidence type="ECO:0000256" key="11">
    <source>
        <dbReference type="HAMAP-Rule" id="MF_00129"/>
    </source>
</evidence>
<dbReference type="SUPFAM" id="SSF51905">
    <property type="entry name" value="FAD/NAD(P)-binding domain"/>
    <property type="match status" value="1"/>
</dbReference>
<evidence type="ECO:0000256" key="7">
    <source>
        <dbReference type="ARBA" id="ARBA00022827"/>
    </source>
</evidence>
<dbReference type="InterPro" id="IPR040131">
    <property type="entry name" value="MnmG_N"/>
</dbReference>
<dbReference type="GO" id="GO:0050660">
    <property type="term" value="F:flavin adenine dinucleotide binding"/>
    <property type="evidence" value="ECO:0007669"/>
    <property type="project" value="UniProtKB-UniRule"/>
</dbReference>
<feature type="binding site" evidence="11">
    <location>
        <begin position="66"/>
        <end position="71"/>
    </location>
    <ligand>
        <name>FAD</name>
        <dbReference type="ChEBI" id="CHEBI:57692"/>
    </ligand>
</feature>
<dbReference type="OrthoDB" id="9815560at2"/>
<dbReference type="GO" id="GO:0030488">
    <property type="term" value="P:tRNA methylation"/>
    <property type="evidence" value="ECO:0007669"/>
    <property type="project" value="TreeGrafter"/>
</dbReference>
<evidence type="ECO:0000256" key="8">
    <source>
        <dbReference type="ARBA" id="ARBA00023027"/>
    </source>
</evidence>
<keyword evidence="6 11" id="KW-0819">tRNA processing</keyword>
<gene>
    <name evidence="11 14" type="primary">mnmG</name>
    <name evidence="11" type="synonym">gidA</name>
    <name evidence="14" type="ORF">Pla163_23500</name>
</gene>
<evidence type="ECO:0000256" key="3">
    <source>
        <dbReference type="ARBA" id="ARBA00007653"/>
    </source>
</evidence>
<dbReference type="HAMAP" id="MF_00129">
    <property type="entry name" value="MnmG_GidA"/>
    <property type="match status" value="1"/>
</dbReference>
<keyword evidence="11" id="KW-0963">Cytoplasm</keyword>
<comment type="similarity">
    <text evidence="3 11">Belongs to the MnmG family.</text>
</comment>
<sequence length="675" mass="72668">MRAERRAPRANRVSSTVRPSDRPPNAGASRSSVSTESTHFDPAPLDASHPHPAPARGAQYDVLVVGGGHAGIEAALAAARLGARAALVTFRLDRIGEMSCNPAIGGLGKGQLAREVDALGGAMGTVIDRTGIQFRMLNTAKGYAVQAPRAQADRHRYREEATAMVAAADGVEIVAGGAERLVLEDDGRGRTRVAGIVLGDGRTLRAGATILTTGTFLSAVMHTGDERTAGGRVGESAATGITADLVALGLVTGRLKTGTPPRLASDSIDWERLEEQHGDALPQPFSLRTDRAAFPALRQIACHLAYTNERTHDVIRANIHRSPMYSGTIEGIGPRYCPSVEDKVVRFADRDRHQLFLEPEGLETDVVYVNGLSTSLPAEVQEEFVRSVEGLERARFERHGYAVEYDFVQPFQLDPTLALRDVPGLYLAGQINGTSGYEEAAAQGLVAGANAALWTSERPAFVLARHEAYIGVLIDDLTVSNPVEPYRMFSSRAEYRLMLRHDNADKRLGAKGAAFGLIDADTQRLYARRASDVAAARELLASIRRPGDGGRTLLERLARPDTTFADLAAADERVAALDLAPDLAVAVEADVKYAGYVERQQRDVERLRGQEHTEIPNDFDFGSVTGLKTEAREKLALLRPRTLGAAGRIAGVNPPDVTLVAIHLDRARRTRASST</sequence>
<organism evidence="14 15">
    <name type="scientific">Rohdeia mirabilis</name>
    <dbReference type="NCBI Taxonomy" id="2528008"/>
    <lineage>
        <taxon>Bacteria</taxon>
        <taxon>Pseudomonadati</taxon>
        <taxon>Planctomycetota</taxon>
        <taxon>Planctomycetia</taxon>
        <taxon>Planctomycetia incertae sedis</taxon>
        <taxon>Rohdeia</taxon>
    </lineage>
</organism>
<accession>A0A518D158</accession>
<keyword evidence="7 11" id="KW-0274">FAD</keyword>
<dbReference type="Pfam" id="PF13932">
    <property type="entry name" value="SAM_GIDA_C"/>
    <property type="match status" value="1"/>
</dbReference>
<evidence type="ECO:0000259" key="13">
    <source>
        <dbReference type="SMART" id="SM01228"/>
    </source>
</evidence>
<proteinExistence type="inferred from homology"/>
<comment type="cofactor">
    <cofactor evidence="1 11">
        <name>FAD</name>
        <dbReference type="ChEBI" id="CHEBI:57692"/>
    </cofactor>
</comment>
<dbReference type="Gene3D" id="3.50.50.60">
    <property type="entry name" value="FAD/NAD(P)-binding domain"/>
    <property type="match status" value="2"/>
</dbReference>
<comment type="subcellular location">
    <subcellularLocation>
        <location evidence="11">Cytoplasm</location>
    </subcellularLocation>
</comment>
<evidence type="ECO:0000256" key="4">
    <source>
        <dbReference type="ARBA" id="ARBA00020461"/>
    </source>
</evidence>
<evidence type="ECO:0000256" key="5">
    <source>
        <dbReference type="ARBA" id="ARBA00022630"/>
    </source>
</evidence>
<dbReference type="PROSITE" id="PS01281">
    <property type="entry name" value="GIDA_2"/>
    <property type="match status" value="1"/>
</dbReference>
<dbReference type="Pfam" id="PF01134">
    <property type="entry name" value="GIDA"/>
    <property type="match status" value="1"/>
</dbReference>
<dbReference type="PANTHER" id="PTHR11806">
    <property type="entry name" value="GLUCOSE INHIBITED DIVISION PROTEIN A"/>
    <property type="match status" value="1"/>
</dbReference>
<dbReference type="Gene3D" id="1.10.10.1800">
    <property type="entry name" value="tRNA uridine 5-carboxymethylaminomethyl modification enzyme MnmG/GidA"/>
    <property type="match status" value="1"/>
</dbReference>
<dbReference type="InterPro" id="IPR020595">
    <property type="entry name" value="MnmG-rel_CS"/>
</dbReference>
<comment type="function">
    <text evidence="2 11">NAD-binding protein involved in the addition of a carboxymethylaminomethyl (cmnm) group at the wobble position (U34) of certain tRNAs, forming tRNA-cmnm(5)s(2)U34.</text>
</comment>
<dbReference type="GO" id="GO:0005829">
    <property type="term" value="C:cytosol"/>
    <property type="evidence" value="ECO:0007669"/>
    <property type="project" value="TreeGrafter"/>
</dbReference>
<comment type="caution">
    <text evidence="11">Lacks conserved residue(s) required for the propagation of feature annotation.</text>
</comment>
<dbReference type="Gene3D" id="1.10.150.570">
    <property type="entry name" value="GidA associated domain, C-terminal subdomain"/>
    <property type="match status" value="1"/>
</dbReference>
<dbReference type="Pfam" id="PF21680">
    <property type="entry name" value="GIDA_C_1st"/>
    <property type="match status" value="1"/>
</dbReference>
<dbReference type="InterPro" id="IPR047001">
    <property type="entry name" value="MnmG_C_subdom"/>
</dbReference>
<dbReference type="InterPro" id="IPR002218">
    <property type="entry name" value="MnmG-rel"/>
</dbReference>
<evidence type="ECO:0000256" key="1">
    <source>
        <dbReference type="ARBA" id="ARBA00001974"/>
    </source>
</evidence>
<dbReference type="InterPro" id="IPR036188">
    <property type="entry name" value="FAD/NAD-bd_sf"/>
</dbReference>
<dbReference type="PROSITE" id="PS01280">
    <property type="entry name" value="GIDA_1"/>
    <property type="match status" value="1"/>
</dbReference>
<reference evidence="14 15" key="1">
    <citation type="submission" date="2019-02" db="EMBL/GenBank/DDBJ databases">
        <title>Deep-cultivation of Planctomycetes and their phenomic and genomic characterization uncovers novel biology.</title>
        <authorList>
            <person name="Wiegand S."/>
            <person name="Jogler M."/>
            <person name="Boedeker C."/>
            <person name="Pinto D."/>
            <person name="Vollmers J."/>
            <person name="Rivas-Marin E."/>
            <person name="Kohn T."/>
            <person name="Peeters S.H."/>
            <person name="Heuer A."/>
            <person name="Rast P."/>
            <person name="Oberbeckmann S."/>
            <person name="Bunk B."/>
            <person name="Jeske O."/>
            <person name="Meyerdierks A."/>
            <person name="Storesund J.E."/>
            <person name="Kallscheuer N."/>
            <person name="Luecker S."/>
            <person name="Lage O.M."/>
            <person name="Pohl T."/>
            <person name="Merkel B.J."/>
            <person name="Hornburger P."/>
            <person name="Mueller R.-W."/>
            <person name="Bruemmer F."/>
            <person name="Labrenz M."/>
            <person name="Spormann A.M."/>
            <person name="Op den Camp H."/>
            <person name="Overmann J."/>
            <person name="Amann R."/>
            <person name="Jetten M.S.M."/>
            <person name="Mascher T."/>
            <person name="Medema M.H."/>
            <person name="Devos D.P."/>
            <person name="Kaster A.-K."/>
            <person name="Ovreas L."/>
            <person name="Rohde M."/>
            <person name="Galperin M.Y."/>
            <person name="Jogler C."/>
        </authorList>
    </citation>
    <scope>NUCLEOTIDE SEQUENCE [LARGE SCALE GENOMIC DNA]</scope>
    <source>
        <strain evidence="14 15">Pla163</strain>
    </source>
</reference>
<dbReference type="FunFam" id="3.50.50.60:FF:000002">
    <property type="entry name" value="tRNA uridine 5-carboxymethylaminomethyl modification enzyme MnmG"/>
    <property type="match status" value="1"/>
</dbReference>
<keyword evidence="5 11" id="KW-0285">Flavoprotein</keyword>
<dbReference type="FunFam" id="1.10.150.570:FF:000001">
    <property type="entry name" value="tRNA uridine 5-carboxymethylaminomethyl modification enzyme MnmG"/>
    <property type="match status" value="1"/>
</dbReference>
<dbReference type="SMART" id="SM01228">
    <property type="entry name" value="GIDA_assoc_3"/>
    <property type="match status" value="1"/>
</dbReference>
<feature type="domain" description="tRNA uridine 5-carboxymethylaminomethyl modification enzyme C-terminal subdomain" evidence="13">
    <location>
        <begin position="591"/>
        <end position="662"/>
    </location>
</feature>
<evidence type="ECO:0000256" key="9">
    <source>
        <dbReference type="ARBA" id="ARBA00025948"/>
    </source>
</evidence>
<evidence type="ECO:0000313" key="14">
    <source>
        <dbReference type="EMBL" id="QDU85222.1"/>
    </source>
</evidence>
<feature type="binding site" evidence="11">
    <location>
        <begin position="333"/>
        <end position="347"/>
    </location>
    <ligand>
        <name>NAD(+)</name>
        <dbReference type="ChEBI" id="CHEBI:57540"/>
    </ligand>
</feature>
<name>A0A518D158_9BACT</name>